<proteinExistence type="predicted"/>
<dbReference type="RefSeq" id="WP_261405472.1">
    <property type="nucleotide sequence ID" value="NZ_CP081869.1"/>
</dbReference>
<dbReference type="AlphaFoldDB" id="A0A9E6UJK6"/>
<gene>
    <name evidence="2" type="ORF">K6K41_12925</name>
</gene>
<organism evidence="2 3">
    <name type="scientific">Chenggangzhangella methanolivorans</name>
    <dbReference type="NCBI Taxonomy" id="1437009"/>
    <lineage>
        <taxon>Bacteria</taxon>
        <taxon>Pseudomonadati</taxon>
        <taxon>Pseudomonadota</taxon>
        <taxon>Alphaproteobacteria</taxon>
        <taxon>Hyphomicrobiales</taxon>
        <taxon>Methylopilaceae</taxon>
        <taxon>Chenggangzhangella</taxon>
    </lineage>
</organism>
<feature type="compositionally biased region" description="Basic and acidic residues" evidence="1">
    <location>
        <begin position="1"/>
        <end position="10"/>
    </location>
</feature>
<dbReference type="EMBL" id="CP081869">
    <property type="protein sequence ID" value="QZO02088.1"/>
    <property type="molecule type" value="Genomic_DNA"/>
</dbReference>
<protein>
    <submittedName>
        <fullName evidence="2">Uncharacterized protein</fullName>
    </submittedName>
</protein>
<feature type="region of interest" description="Disordered" evidence="1">
    <location>
        <begin position="1"/>
        <end position="74"/>
    </location>
</feature>
<name>A0A9E6UJK6_9HYPH</name>
<accession>A0A9E6UJK6</accession>
<keyword evidence="3" id="KW-1185">Reference proteome</keyword>
<dbReference type="KEGG" id="cmet:K6K41_12925"/>
<sequence>MPNDQDRPSTETEETPAPPKGQNIKALVTPGDDAVEEAQDEQEAPPKGASEDDAEEQRGDLPEDAPASFTGLAG</sequence>
<evidence type="ECO:0000256" key="1">
    <source>
        <dbReference type="SAM" id="MobiDB-lite"/>
    </source>
</evidence>
<dbReference type="Proteomes" id="UP000825701">
    <property type="component" value="Chromosome"/>
</dbReference>
<evidence type="ECO:0000313" key="3">
    <source>
        <dbReference type="Proteomes" id="UP000825701"/>
    </source>
</evidence>
<feature type="compositionally biased region" description="Acidic residues" evidence="1">
    <location>
        <begin position="33"/>
        <end position="43"/>
    </location>
</feature>
<reference evidence="2" key="1">
    <citation type="submission" date="2021-08" db="EMBL/GenBank/DDBJ databases">
        <authorList>
            <person name="Zhang H."/>
            <person name="Xu M."/>
            <person name="Yu Z."/>
            <person name="Yang L."/>
            <person name="Cai Y."/>
        </authorList>
    </citation>
    <scope>NUCLEOTIDE SEQUENCE</scope>
    <source>
        <strain evidence="2">CHL1</strain>
    </source>
</reference>
<evidence type="ECO:0000313" key="2">
    <source>
        <dbReference type="EMBL" id="QZO02088.1"/>
    </source>
</evidence>